<feature type="active site" description="Charge relay system" evidence="5">
    <location>
        <position position="206"/>
    </location>
</feature>
<feature type="active site" description="Charge relay system" evidence="5">
    <location>
        <position position="173"/>
    </location>
</feature>
<evidence type="ECO:0000256" key="6">
    <source>
        <dbReference type="RuleBase" id="RU003355"/>
    </source>
</evidence>
<dbReference type="InterPro" id="IPR034054">
    <property type="entry name" value="Pep_S8_PrcA"/>
</dbReference>
<dbReference type="RefSeq" id="WP_074929229.1">
    <property type="nucleotide sequence ID" value="NZ_FPBL01000011.1"/>
</dbReference>
<comment type="similarity">
    <text evidence="1 5 6">Belongs to the peptidase S8 family.</text>
</comment>
<dbReference type="GO" id="GO:0004252">
    <property type="term" value="F:serine-type endopeptidase activity"/>
    <property type="evidence" value="ECO:0007669"/>
    <property type="project" value="UniProtKB-UniRule"/>
</dbReference>
<dbReference type="GO" id="GO:0006508">
    <property type="term" value="P:proteolysis"/>
    <property type="evidence" value="ECO:0007669"/>
    <property type="project" value="UniProtKB-KW"/>
</dbReference>
<feature type="domain" description="Peptidase S8/S53" evidence="7">
    <location>
        <begin position="164"/>
        <end position="406"/>
    </location>
</feature>
<dbReference type="PROSITE" id="PS00137">
    <property type="entry name" value="SUBTILASE_HIS"/>
    <property type="match status" value="1"/>
</dbReference>
<dbReference type="PIRSF" id="PIRSF037901">
    <property type="entry name" value="Subtilisin_rel_Nmul_A1891"/>
    <property type="match status" value="1"/>
</dbReference>
<dbReference type="SUPFAM" id="SSF52743">
    <property type="entry name" value="Subtilisin-like"/>
    <property type="match status" value="1"/>
</dbReference>
<evidence type="ECO:0000313" key="8">
    <source>
        <dbReference type="EMBL" id="SFU77160.1"/>
    </source>
</evidence>
<proteinExistence type="inferred from homology"/>
<evidence type="ECO:0000256" key="3">
    <source>
        <dbReference type="ARBA" id="ARBA00022801"/>
    </source>
</evidence>
<dbReference type="InterPro" id="IPR015500">
    <property type="entry name" value="Peptidase_S8_subtilisin-rel"/>
</dbReference>
<name>A0A1I7IW51_9PROT</name>
<dbReference type="OrthoDB" id="9790784at2"/>
<dbReference type="Pfam" id="PF17957">
    <property type="entry name" value="Big_7"/>
    <property type="match status" value="2"/>
</dbReference>
<dbReference type="CDD" id="cd07498">
    <property type="entry name" value="Peptidases_S8_15"/>
    <property type="match status" value="1"/>
</dbReference>
<evidence type="ECO:0000256" key="2">
    <source>
        <dbReference type="ARBA" id="ARBA00022670"/>
    </source>
</evidence>
<dbReference type="InterPro" id="IPR023828">
    <property type="entry name" value="Peptidase_S8_Ser-AS"/>
</dbReference>
<evidence type="ECO:0000256" key="4">
    <source>
        <dbReference type="ARBA" id="ARBA00022825"/>
    </source>
</evidence>
<evidence type="ECO:0000256" key="5">
    <source>
        <dbReference type="PROSITE-ProRule" id="PRU01240"/>
    </source>
</evidence>
<evidence type="ECO:0000313" key="9">
    <source>
        <dbReference type="Proteomes" id="UP000183926"/>
    </source>
</evidence>
<accession>A0A1I7IW51</accession>
<reference evidence="8 9" key="1">
    <citation type="submission" date="2016-10" db="EMBL/GenBank/DDBJ databases">
        <authorList>
            <person name="de Groot N.N."/>
        </authorList>
    </citation>
    <scope>NUCLEOTIDE SEQUENCE [LARGE SCALE GENOMIC DNA]</scope>
    <source>
        <strain evidence="8 9">Nm24</strain>
    </source>
</reference>
<dbReference type="PROSITE" id="PS00136">
    <property type="entry name" value="SUBTILASE_ASP"/>
    <property type="match status" value="1"/>
</dbReference>
<dbReference type="InterPro" id="IPR050131">
    <property type="entry name" value="Peptidase_S8_subtilisin-like"/>
</dbReference>
<dbReference type="InterPro" id="IPR036852">
    <property type="entry name" value="Peptidase_S8/S53_dom_sf"/>
</dbReference>
<dbReference type="PROSITE" id="PS51892">
    <property type="entry name" value="SUBTILASE"/>
    <property type="match status" value="1"/>
</dbReference>
<dbReference type="Gene3D" id="2.60.40.10">
    <property type="entry name" value="Immunoglobulins"/>
    <property type="match status" value="2"/>
</dbReference>
<dbReference type="PANTHER" id="PTHR43806">
    <property type="entry name" value="PEPTIDASE S8"/>
    <property type="match status" value="1"/>
</dbReference>
<organism evidence="8 9">
    <name type="scientific">Nitrosomonas eutropha</name>
    <dbReference type="NCBI Taxonomy" id="916"/>
    <lineage>
        <taxon>Bacteria</taxon>
        <taxon>Pseudomonadati</taxon>
        <taxon>Pseudomonadota</taxon>
        <taxon>Betaproteobacteria</taxon>
        <taxon>Nitrosomonadales</taxon>
        <taxon>Nitrosomonadaceae</taxon>
        <taxon>Nitrosomonas</taxon>
    </lineage>
</organism>
<gene>
    <name evidence="8" type="ORF">SAMN05216339_11153</name>
</gene>
<feature type="active site" description="Charge relay system" evidence="5">
    <location>
        <position position="358"/>
    </location>
</feature>
<keyword evidence="4 5" id="KW-0720">Serine protease</keyword>
<dbReference type="PRINTS" id="PR00723">
    <property type="entry name" value="SUBTILISIN"/>
</dbReference>
<keyword evidence="2 5" id="KW-0645">Protease</keyword>
<dbReference type="Pfam" id="PF00082">
    <property type="entry name" value="Peptidase_S8"/>
    <property type="match status" value="1"/>
</dbReference>
<dbReference type="InterPro" id="IPR023827">
    <property type="entry name" value="Peptidase_S8_Asp-AS"/>
</dbReference>
<dbReference type="InterPro" id="IPR000209">
    <property type="entry name" value="Peptidase_S8/S53_dom"/>
</dbReference>
<keyword evidence="3 5" id="KW-0378">Hydrolase</keyword>
<dbReference type="Gene3D" id="3.40.50.200">
    <property type="entry name" value="Peptidase S8/S53 domain"/>
    <property type="match status" value="1"/>
</dbReference>
<evidence type="ECO:0000256" key="1">
    <source>
        <dbReference type="ARBA" id="ARBA00011073"/>
    </source>
</evidence>
<dbReference type="EMBL" id="FPBL01000011">
    <property type="protein sequence ID" value="SFU77160.1"/>
    <property type="molecule type" value="Genomic_DNA"/>
</dbReference>
<dbReference type="PANTHER" id="PTHR43806:SF11">
    <property type="entry name" value="CEREVISIN-RELATED"/>
    <property type="match status" value="1"/>
</dbReference>
<protein>
    <submittedName>
        <fullName evidence="8">Serine protease, subtilisin family</fullName>
    </submittedName>
</protein>
<dbReference type="InterPro" id="IPR022398">
    <property type="entry name" value="Peptidase_S8_His-AS"/>
</dbReference>
<dbReference type="InterPro" id="IPR017315">
    <property type="entry name" value="Pep_S8A_subtilisin_pbac-2"/>
</dbReference>
<dbReference type="InterPro" id="IPR013783">
    <property type="entry name" value="Ig-like_fold"/>
</dbReference>
<sequence length="706" mass="74557">MSNARLIHSPFSDHLYHCFSFSILLFLLIIFSSNSHANPSKDILEAARSESTSKTAASPSHWKKGRLLLIPRAGLTAKEFDKAIRPHGIKSKRKLSRLSAHIYELPDGVDEIKVMNKLKKDRRFKAVELDQLVGPAQMVSDPAFNSSWALPKIQAPIAWDIATGDGVTIAVLDTGVDSNHPDLAANMVPGWNIYNGNDDASDVHGHGTKVAGSATAAANNGIGSAGVAWNARIMPIRIANPNAYAYFSAMADGIRWAADHGARVANISYEGAAGSLTVQSAANYMRSKGGVVVVSAGNSSGYISYAPSDALIVASATGSNDTRASWSSYGPAVDVAAPGASIYTTTRGSGYGSVSGTSFSSPIVAATAALMFSANPDLAPADVDQILKTTSLDLGDPGHDAYYGHGRINAAGAVNAAYAQFNVDNIAPVINITSPTGGTVLGDVLVDVNYSDNKGVVRVELYVNDRKAIEDTQPPFAFAWDTSTLADGSYTLVTYAFDAAGNQGTSAPVKVTVKNTAADTTPPTISITSPTGGTVSGNVPVSVNFSDNIGVARTELHINGKQTMEDTEPGNRFTWNTTTLADGNYTLVTYAFDAAGNRGTSSPVVVSVKNSDNNPQKAPLPRINQFNLKDGQKVSLFENVKVKADNNTRKINLKVNGNILTTIDGNSLNYRWNTWESSPRGSTLTVTVEAGNVDGEFVSQTVSVRN</sequence>
<dbReference type="PROSITE" id="PS00138">
    <property type="entry name" value="SUBTILASE_SER"/>
    <property type="match status" value="1"/>
</dbReference>
<dbReference type="AlphaFoldDB" id="A0A1I7IW51"/>
<dbReference type="Proteomes" id="UP000183926">
    <property type="component" value="Unassembled WGS sequence"/>
</dbReference>
<evidence type="ECO:0000259" key="7">
    <source>
        <dbReference type="Pfam" id="PF00082"/>
    </source>
</evidence>